<accession>A0AC35G7E1</accession>
<proteinExistence type="predicted"/>
<name>A0AC35G7E1_9BILA</name>
<evidence type="ECO:0000313" key="1">
    <source>
        <dbReference type="Proteomes" id="UP000887580"/>
    </source>
</evidence>
<dbReference type="WBParaSite" id="PS1159_v2.g24323.t1">
    <property type="protein sequence ID" value="PS1159_v2.g24323.t1"/>
    <property type="gene ID" value="PS1159_v2.g24323"/>
</dbReference>
<evidence type="ECO:0000313" key="2">
    <source>
        <dbReference type="WBParaSite" id="PS1159_v2.g24323.t1"/>
    </source>
</evidence>
<dbReference type="Proteomes" id="UP000887580">
    <property type="component" value="Unplaced"/>
</dbReference>
<protein>
    <submittedName>
        <fullName evidence="2">SHSP domain-containing protein</fullName>
    </submittedName>
</protein>
<sequence>MTPNAYPPTTKGFYRPASSLSSGGYSSDSSSSSSRPEFVSPSNRNSHHSYIGWNKINGYRSPFDYTDSVNEMDKQLAKIRTSPSKIISEKNKFVAIVDMSNFKPEDIEVILEPGKLTVKAEQEVPLDNKTTVTKCFIRKFTIPDDVRSEMIATELNSIPFIFFRCFPSIVEKRSFTQSYLNFAKLYIF</sequence>
<organism evidence="1 2">
    <name type="scientific">Panagrolaimus sp. PS1159</name>
    <dbReference type="NCBI Taxonomy" id="55785"/>
    <lineage>
        <taxon>Eukaryota</taxon>
        <taxon>Metazoa</taxon>
        <taxon>Ecdysozoa</taxon>
        <taxon>Nematoda</taxon>
        <taxon>Chromadorea</taxon>
        <taxon>Rhabditida</taxon>
        <taxon>Tylenchina</taxon>
        <taxon>Panagrolaimomorpha</taxon>
        <taxon>Panagrolaimoidea</taxon>
        <taxon>Panagrolaimidae</taxon>
        <taxon>Panagrolaimus</taxon>
    </lineage>
</organism>
<reference evidence="2" key="1">
    <citation type="submission" date="2022-11" db="UniProtKB">
        <authorList>
            <consortium name="WormBaseParasite"/>
        </authorList>
    </citation>
    <scope>IDENTIFICATION</scope>
</reference>